<accession>F0W1E4</accession>
<reference evidence="1" key="1">
    <citation type="journal article" date="2011" name="PLoS Biol.">
        <title>Gene gain and loss during evolution of obligate parasitism in the white rust pathogen of Arabidopsis thaliana.</title>
        <authorList>
            <person name="Kemen E."/>
            <person name="Gardiner A."/>
            <person name="Schultz-Larsen T."/>
            <person name="Kemen A.C."/>
            <person name="Balmuth A.L."/>
            <person name="Robert-Seilaniantz A."/>
            <person name="Bailey K."/>
            <person name="Holub E."/>
            <person name="Studholme D.J."/>
            <person name="Maclean D."/>
            <person name="Jones J.D."/>
        </authorList>
    </citation>
    <scope>NUCLEOTIDE SEQUENCE</scope>
</reference>
<protein>
    <submittedName>
        <fullName evidence="1">AlNc14C7G914 protein</fullName>
    </submittedName>
</protein>
<reference evidence="1" key="2">
    <citation type="submission" date="2011-02" db="EMBL/GenBank/DDBJ databases">
        <authorList>
            <person name="MacLean D."/>
        </authorList>
    </citation>
    <scope>NUCLEOTIDE SEQUENCE</scope>
</reference>
<dbReference type="AlphaFoldDB" id="F0W1E4"/>
<organism evidence="1">
    <name type="scientific">Albugo laibachii Nc14</name>
    <dbReference type="NCBI Taxonomy" id="890382"/>
    <lineage>
        <taxon>Eukaryota</taxon>
        <taxon>Sar</taxon>
        <taxon>Stramenopiles</taxon>
        <taxon>Oomycota</taxon>
        <taxon>Peronosporomycetes</taxon>
        <taxon>Albuginales</taxon>
        <taxon>Albuginaceae</taxon>
        <taxon>Albugo</taxon>
    </lineage>
</organism>
<dbReference type="HOGENOM" id="CLU_3145587_0_0_1"/>
<sequence length="57" mass="6399">MSQQSSEYMSYSVALIFRTDTMPILTPDVPFDSDSLAAVLAVKLMSNIRSKSMHQRC</sequence>
<name>F0W1E4_9STRA</name>
<proteinExistence type="predicted"/>
<evidence type="ECO:0000313" key="1">
    <source>
        <dbReference type="EMBL" id="CCA14873.1"/>
    </source>
</evidence>
<gene>
    <name evidence="1" type="primary">AlNc14C7G914</name>
    <name evidence="1" type="ORF">ALNC14_010160</name>
</gene>
<dbReference type="EMBL" id="FR824052">
    <property type="protein sequence ID" value="CCA14873.1"/>
    <property type="molecule type" value="Genomic_DNA"/>
</dbReference>